<evidence type="ECO:0000256" key="3">
    <source>
        <dbReference type="ARBA" id="ARBA00022801"/>
    </source>
</evidence>
<dbReference type="Proteomes" id="UP000708208">
    <property type="component" value="Unassembled WGS sequence"/>
</dbReference>
<organism evidence="7 8">
    <name type="scientific">Allacma fusca</name>
    <dbReference type="NCBI Taxonomy" id="39272"/>
    <lineage>
        <taxon>Eukaryota</taxon>
        <taxon>Metazoa</taxon>
        <taxon>Ecdysozoa</taxon>
        <taxon>Arthropoda</taxon>
        <taxon>Hexapoda</taxon>
        <taxon>Collembola</taxon>
        <taxon>Symphypleona</taxon>
        <taxon>Sminthuridae</taxon>
        <taxon>Allacma</taxon>
    </lineage>
</organism>
<dbReference type="PANTHER" id="PTHR43142">
    <property type="entry name" value="CARBOXYLIC ESTER HYDROLASE"/>
    <property type="match status" value="1"/>
</dbReference>
<evidence type="ECO:0000256" key="2">
    <source>
        <dbReference type="ARBA" id="ARBA00022487"/>
    </source>
</evidence>
<dbReference type="Pfam" id="PF00135">
    <property type="entry name" value="COesterase"/>
    <property type="match status" value="1"/>
</dbReference>
<evidence type="ECO:0000259" key="6">
    <source>
        <dbReference type="Pfam" id="PF00135"/>
    </source>
</evidence>
<dbReference type="OrthoDB" id="19653at2759"/>
<feature type="domain" description="Carboxylesterase type B" evidence="6">
    <location>
        <begin position="4"/>
        <end position="212"/>
    </location>
</feature>
<proteinExistence type="inferred from homology"/>
<dbReference type="InterPro" id="IPR019826">
    <property type="entry name" value="Carboxylesterase_B_AS"/>
</dbReference>
<dbReference type="InterPro" id="IPR002018">
    <property type="entry name" value="CarbesteraseB"/>
</dbReference>
<keyword evidence="3 5" id="KW-0378">Hydrolase</keyword>
<keyword evidence="4" id="KW-0325">Glycoprotein</keyword>
<keyword evidence="8" id="KW-1185">Reference proteome</keyword>
<evidence type="ECO:0000313" key="8">
    <source>
        <dbReference type="Proteomes" id="UP000708208"/>
    </source>
</evidence>
<feature type="non-terminal residue" evidence="7">
    <location>
        <position position="215"/>
    </location>
</feature>
<name>A0A8J2KFI2_9HEXA</name>
<dbReference type="EC" id="3.1.1.-" evidence="5"/>
<evidence type="ECO:0000256" key="1">
    <source>
        <dbReference type="ARBA" id="ARBA00005964"/>
    </source>
</evidence>
<dbReference type="PANTHER" id="PTHR43142:SF1">
    <property type="entry name" value="CARBOXYLIC ESTER HYDROLASE"/>
    <property type="match status" value="1"/>
</dbReference>
<gene>
    <name evidence="7" type="ORF">AFUS01_LOCUS27566</name>
</gene>
<evidence type="ECO:0000313" key="7">
    <source>
        <dbReference type="EMBL" id="CAG7816976.1"/>
    </source>
</evidence>
<accession>A0A8J2KFI2</accession>
<dbReference type="EMBL" id="CAJVCH010383673">
    <property type="protein sequence ID" value="CAG7816976.1"/>
    <property type="molecule type" value="Genomic_DNA"/>
</dbReference>
<reference evidence="7" key="1">
    <citation type="submission" date="2021-06" db="EMBL/GenBank/DDBJ databases">
        <authorList>
            <person name="Hodson N. C."/>
            <person name="Mongue J. A."/>
            <person name="Jaron S. K."/>
        </authorList>
    </citation>
    <scope>NUCLEOTIDE SEQUENCE</scope>
</reference>
<protein>
    <recommendedName>
        <fullName evidence="5">Carboxylic ester hydrolase</fullName>
        <ecNumber evidence="5">3.1.1.-</ecNumber>
    </recommendedName>
</protein>
<sequence>SERGPAYLLDQDVLLVTLNYRVGVIGFLSTGDDVIPGNNGLKDQSLALKWVYENVEGFGGDPKRITLMGHSSGAASAHFHMMSDMSKKYINNAISLSGNGFNFWAFFPNYHAESQTQKFAKLVNCPLESRAFLSCLTQMDPVSIVRAQREMAVWKASNQLPIIYASAFIFVPVIEANKTGSFIVETPEEAYRHGHVKEIPWITTMTQDEGNFAGA</sequence>
<dbReference type="AlphaFoldDB" id="A0A8J2KFI2"/>
<evidence type="ECO:0000256" key="4">
    <source>
        <dbReference type="ARBA" id="ARBA00023180"/>
    </source>
</evidence>
<dbReference type="GO" id="GO:0052689">
    <property type="term" value="F:carboxylic ester hydrolase activity"/>
    <property type="evidence" value="ECO:0007669"/>
    <property type="project" value="UniProtKB-KW"/>
</dbReference>
<keyword evidence="2" id="KW-0719">Serine esterase</keyword>
<comment type="caution">
    <text evidence="7">The sequence shown here is derived from an EMBL/GenBank/DDBJ whole genome shotgun (WGS) entry which is preliminary data.</text>
</comment>
<evidence type="ECO:0000256" key="5">
    <source>
        <dbReference type="RuleBase" id="RU361235"/>
    </source>
</evidence>
<feature type="non-terminal residue" evidence="7">
    <location>
        <position position="1"/>
    </location>
</feature>
<comment type="similarity">
    <text evidence="1 5">Belongs to the type-B carboxylesterase/lipase family.</text>
</comment>
<dbReference type="PROSITE" id="PS00122">
    <property type="entry name" value="CARBOXYLESTERASE_B_1"/>
    <property type="match status" value="1"/>
</dbReference>